<gene>
    <name evidence="1" type="ORF">FHG12_10125</name>
</gene>
<evidence type="ECO:0008006" key="3">
    <source>
        <dbReference type="Google" id="ProtNLM"/>
    </source>
</evidence>
<dbReference type="KEGG" id="hyj:FHG12_10125"/>
<name>A0A5B7ZZ06_9BACT</name>
<organism evidence="1 2">
    <name type="scientific">Hymenobacter jejuensis</name>
    <dbReference type="NCBI Taxonomy" id="2502781"/>
    <lineage>
        <taxon>Bacteria</taxon>
        <taxon>Pseudomonadati</taxon>
        <taxon>Bacteroidota</taxon>
        <taxon>Cytophagia</taxon>
        <taxon>Cytophagales</taxon>
        <taxon>Hymenobacteraceae</taxon>
        <taxon>Hymenobacter</taxon>
    </lineage>
</organism>
<accession>A0A5B7ZZ06</accession>
<evidence type="ECO:0000313" key="2">
    <source>
        <dbReference type="Proteomes" id="UP000305398"/>
    </source>
</evidence>
<dbReference type="EMBL" id="CP040896">
    <property type="protein sequence ID" value="QDA60444.1"/>
    <property type="molecule type" value="Genomic_DNA"/>
</dbReference>
<evidence type="ECO:0000313" key="1">
    <source>
        <dbReference type="EMBL" id="QDA60444.1"/>
    </source>
</evidence>
<dbReference type="RefSeq" id="WP_139515620.1">
    <property type="nucleotide sequence ID" value="NZ_CP040896.1"/>
</dbReference>
<protein>
    <recommendedName>
        <fullName evidence="3">Tetratricopeptide repeat protein</fullName>
    </recommendedName>
</protein>
<reference evidence="1 2" key="1">
    <citation type="submission" date="2019-06" db="EMBL/GenBank/DDBJ databases">
        <authorList>
            <person name="Srinivasan S."/>
        </authorList>
    </citation>
    <scope>NUCLEOTIDE SEQUENCE [LARGE SCALE GENOMIC DNA]</scope>
    <source>
        <strain evidence="1 2">17J68-5</strain>
    </source>
</reference>
<sequence length="505" mass="58903">MDDLRTTLATFSPDDRKDFGRFIQRQGKKQKDRLDLQLYELLLQQRAYTTEQLVSRLYPGEANAVAYYALRKRLMRHLTDFLLLRQRQQDPTAASSVRGFLSLAQYLFDVGVPRLAWNMLRKAEKLASQNEQYELLNTVYNLQIAQANSEHADELADIIRRRNQNKKAADEEERAGIADSLIRQRLRQARIKGRAGESFDAILQEVLREYDLQEAFARRPALLYRLMSITRSAMLVRRDFASFAPFVMRCYHLMEKRHGFQPAHRYYQLGLLYMVAHALYRLRRFDESVAYLEKLRVVLHSGPRSNYAEFLPKHTFLLAANYAFQRRNGESIKLLVEVIKGAEGTLSPRDQLTARLGLGFHYFAEGQFAKTNQVLIGIGRSDHWCEQQMGIEWVLNKNLGEMLTQLEMGNPDLAYNRLRAIERVLREQFAEGGPYRYVLSYLALVREIIDDPAAATRPEFAERVDQLPSFQPLEREDIHAISFYAWLRARMLQRPYYDVLMELAS</sequence>
<proteinExistence type="predicted"/>
<dbReference type="OrthoDB" id="732094at2"/>
<dbReference type="Proteomes" id="UP000305398">
    <property type="component" value="Chromosome"/>
</dbReference>
<dbReference type="AlphaFoldDB" id="A0A5B7ZZ06"/>
<keyword evidence="2" id="KW-1185">Reference proteome</keyword>